<dbReference type="PANTHER" id="PTHR34934">
    <property type="entry name" value="FLAVIN-DEPENDENT THYMIDYLATE SYNTHASE"/>
    <property type="match status" value="1"/>
</dbReference>
<dbReference type="PROSITE" id="PS51331">
    <property type="entry name" value="THYX"/>
    <property type="match status" value="1"/>
</dbReference>
<dbReference type="GO" id="GO:0006231">
    <property type="term" value="P:dTMP biosynthetic process"/>
    <property type="evidence" value="ECO:0007669"/>
    <property type="project" value="InterPro"/>
</dbReference>
<evidence type="ECO:0000313" key="1">
    <source>
        <dbReference type="EMBL" id="QFG10619.1"/>
    </source>
</evidence>
<dbReference type="PANTHER" id="PTHR34934:SF1">
    <property type="entry name" value="FLAVIN-DEPENDENT THYMIDYLATE SYNTHASE"/>
    <property type="match status" value="1"/>
</dbReference>
<dbReference type="RefSeq" id="YP_009852438.1">
    <property type="nucleotide sequence ID" value="NC_048812.1"/>
</dbReference>
<dbReference type="Pfam" id="PF02511">
    <property type="entry name" value="Thy1"/>
    <property type="match status" value="1"/>
</dbReference>
<sequence length="399" mass="45105">MSSKEVRKWVDPFMFEAEEINENTGPEVYLLAGNPDPLGSIAAAAKAYVGEFVGSLSEITDAERRHYLTEIQKTALAMPLESVQFHFRIKGVTRGFTHQMVRQRTAAYSQESTRFAVKSGVPVGRPPSLDGTLSRKEWRENEAKTTSMGSASEDVWLEYEERYATDAQKDRFDWDDLMDHVKVFYNKVVDRGSMPAEDARGALPTNLLTQLNYITNLRNLQVEGGKRLCTQAQFEWRIVWSKMIEAMRDFGGSQTYVTTVDEHHLANLVGKVYEVGNGRVILGAPSDLDEGYCREWRVGDKFELSSRWQYEELAKIFKPVCYLEGSCPFNASFDRKCSIRGRVEANDAINRPSTEWHKPVDGNHTAPLPGEGNRVFITEGPSIPAIHPAEWLLDPKAAR</sequence>
<gene>
    <name evidence="1" type="primary">85</name>
    <name evidence="1" type="ORF">PBI_GIBBIN_85</name>
</gene>
<proteinExistence type="predicted"/>
<dbReference type="GO" id="GO:0050797">
    <property type="term" value="F:thymidylate synthase (FAD) activity"/>
    <property type="evidence" value="ECO:0007669"/>
    <property type="project" value="InterPro"/>
</dbReference>
<dbReference type="Gene3D" id="3.30.1360.170">
    <property type="match status" value="1"/>
</dbReference>
<organism evidence="1 2">
    <name type="scientific">Gordonia phage Gibbin</name>
    <dbReference type="NCBI Taxonomy" id="2599843"/>
    <lineage>
        <taxon>Viruses</taxon>
        <taxon>Duplodnaviria</taxon>
        <taxon>Heunggongvirae</taxon>
        <taxon>Uroviricota</taxon>
        <taxon>Caudoviricetes</taxon>
        <taxon>Dovevirinae</taxon>
        <taxon>Lambovirus</taxon>
        <taxon>Lambovirus gibbin</taxon>
    </lineage>
</organism>
<dbReference type="EMBL" id="MN234190">
    <property type="protein sequence ID" value="QFG10619.1"/>
    <property type="molecule type" value="Genomic_DNA"/>
</dbReference>
<protein>
    <submittedName>
        <fullName evidence="1">ThyX-like thymidylate synthase</fullName>
    </submittedName>
</protein>
<reference evidence="1 2" key="1">
    <citation type="submission" date="2019-07" db="EMBL/GenBank/DDBJ databases">
        <authorList>
            <person name="Lauer M.J."/>
            <person name="Stoner T.H."/>
            <person name="Garlena R.A."/>
            <person name="Russell D.A."/>
            <person name="Pope W.H."/>
            <person name="Jacobs-Sera D."/>
            <person name="Hatfull G.F."/>
        </authorList>
    </citation>
    <scope>NUCLEOTIDE SEQUENCE [LARGE SCALE GENOMIC DNA]</scope>
</reference>
<dbReference type="SUPFAM" id="SSF69796">
    <property type="entry name" value="Thymidylate synthase-complementing protein Thy1"/>
    <property type="match status" value="1"/>
</dbReference>
<evidence type="ECO:0000313" key="2">
    <source>
        <dbReference type="Proteomes" id="UP000326764"/>
    </source>
</evidence>
<accession>A0A5J6TLD3</accession>
<dbReference type="GO" id="GO:0070402">
    <property type="term" value="F:NADPH binding"/>
    <property type="evidence" value="ECO:0007669"/>
    <property type="project" value="TreeGrafter"/>
</dbReference>
<dbReference type="InterPro" id="IPR036098">
    <property type="entry name" value="Thymidylate_synthase_ThyX_sf"/>
</dbReference>
<keyword evidence="2" id="KW-1185">Reference proteome</keyword>
<dbReference type="GO" id="GO:0004799">
    <property type="term" value="F:thymidylate synthase activity"/>
    <property type="evidence" value="ECO:0007669"/>
    <property type="project" value="TreeGrafter"/>
</dbReference>
<dbReference type="CDD" id="cd20175">
    <property type="entry name" value="ThyX"/>
    <property type="match status" value="1"/>
</dbReference>
<dbReference type="InterPro" id="IPR003669">
    <property type="entry name" value="Thymidylate_synthase_ThyX"/>
</dbReference>
<dbReference type="Proteomes" id="UP000326764">
    <property type="component" value="Segment"/>
</dbReference>
<dbReference type="GeneID" id="55623060"/>
<dbReference type="KEGG" id="vg:55623060"/>
<name>A0A5J6TLD3_9CAUD</name>
<dbReference type="GO" id="GO:0050660">
    <property type="term" value="F:flavin adenine dinucleotide binding"/>
    <property type="evidence" value="ECO:0007669"/>
    <property type="project" value="InterPro"/>
</dbReference>